<evidence type="ECO:0000256" key="4">
    <source>
        <dbReference type="ARBA" id="ARBA00022806"/>
    </source>
</evidence>
<keyword evidence="4 11" id="KW-0347">Helicase</keyword>
<dbReference type="AlphaFoldDB" id="A0A4R3MT69"/>
<evidence type="ECO:0000256" key="7">
    <source>
        <dbReference type="ARBA" id="ARBA00023235"/>
    </source>
</evidence>
<dbReference type="RefSeq" id="WP_243646848.1">
    <property type="nucleotide sequence ID" value="NZ_SMAN01000017.1"/>
</dbReference>
<dbReference type="InterPro" id="IPR014016">
    <property type="entry name" value="UvrD-like_ATP-bd"/>
</dbReference>
<dbReference type="EC" id="5.6.2.4" evidence="9"/>
<dbReference type="EMBL" id="SMAN01000017">
    <property type="protein sequence ID" value="TCT19608.1"/>
    <property type="molecule type" value="Genomic_DNA"/>
</dbReference>
<comment type="caution">
    <text evidence="14">The sequence shown here is derived from an EMBL/GenBank/DDBJ whole genome shotgun (WGS) entry which is preliminary data.</text>
</comment>
<comment type="similarity">
    <text evidence="1">Belongs to the helicase family. UvrD subfamily.</text>
</comment>
<dbReference type="GO" id="GO:0003677">
    <property type="term" value="F:DNA binding"/>
    <property type="evidence" value="ECO:0007669"/>
    <property type="project" value="UniProtKB-KW"/>
</dbReference>
<dbReference type="PANTHER" id="PTHR11070">
    <property type="entry name" value="UVRD / RECB / PCRA DNA HELICASE FAMILY MEMBER"/>
    <property type="match status" value="1"/>
</dbReference>
<dbReference type="GO" id="GO:0033202">
    <property type="term" value="C:DNA helicase complex"/>
    <property type="evidence" value="ECO:0007669"/>
    <property type="project" value="TreeGrafter"/>
</dbReference>
<keyword evidence="3 11" id="KW-0378">Hydrolase</keyword>
<gene>
    <name evidence="14" type="ORF">EDD68_1172</name>
</gene>
<evidence type="ECO:0000256" key="1">
    <source>
        <dbReference type="ARBA" id="ARBA00009922"/>
    </source>
</evidence>
<dbReference type="PANTHER" id="PTHR11070:SF2">
    <property type="entry name" value="ATP-DEPENDENT DNA HELICASE SRS2"/>
    <property type="match status" value="1"/>
</dbReference>
<comment type="catalytic activity">
    <reaction evidence="8">
        <text>Couples ATP hydrolysis with the unwinding of duplex DNA by translocating in the 3'-5' direction.</text>
        <dbReference type="EC" id="5.6.2.4"/>
    </reaction>
</comment>
<keyword evidence="15" id="KW-1185">Reference proteome</keyword>
<keyword evidence="5 11" id="KW-0067">ATP-binding</keyword>
<evidence type="ECO:0000256" key="8">
    <source>
        <dbReference type="ARBA" id="ARBA00034617"/>
    </source>
</evidence>
<dbReference type="InterPro" id="IPR014017">
    <property type="entry name" value="DNA_helicase_UvrD-like_C"/>
</dbReference>
<feature type="domain" description="UvrD-like helicase C-terminal" evidence="13">
    <location>
        <begin position="292"/>
        <end position="560"/>
    </location>
</feature>
<keyword evidence="2 11" id="KW-0547">Nucleotide-binding</keyword>
<evidence type="ECO:0000256" key="2">
    <source>
        <dbReference type="ARBA" id="ARBA00022741"/>
    </source>
</evidence>
<sequence length="721" mass="83852">MGIDHILNGLNRAQKQAVTETEGYIRVIAGAGSGKTRALTSRFAYLVEGLGIEPSNILCVTFTNKAAQEMRGRVRKLVGGDKDTAYMTTYHGFCVRVLREDIHHLYYPKNYVILDIEDQKDILREIYGELGLTLRDQSFTNILKKIGVFKALPGYVRQMISREDSITLDDLDDMEQKIIEMYLRKQKKIFGLDFEDLMNVVLVLFHDFPHVLKKWQDRLHYIQVDEFQDSSKKQFDLVEMLSRQHQNLFVVGDPDQTIYEWRGADPDLIIRFDSHFPDSKTIFLKENYRSTPEILTFSNDLIRRNQNRVPKDMVTNNPSGPEVIHFHGKSEQEEAKWIAKQIQDLHKSGIPYHHIAILYRANYLSRFIEQALIQENIDYTIYGGFKFFERMEIKDALAHLRLVAFAGDDLSFMRIVNKPRRQIGKKRISFLREQAEKEGMSLYDTLAKYQDDSLFKGTQASAFLEAIEKGRQLKDRLSVSELLQMLIEKTGYEKMIREDGDQDRLDNLQELKHSIFQLEQHAGEDISLEQYLQMITLYMDTEREEKKNTVKLMTVHTSKGLEFPCVFVVGLTESIFPSVRSIMERKERALEEERRLMYVALTRAMNTLYLTESEGFNGRGMLKYPSRFLFEVDRNYYKRIGKISEELEEEARAFHQKVFVTEQSDPKGDGIEIGSKVEHPIFGEGSVESIDTKKNVYMVRFSKINAVRPISKNFKGLKVIS</sequence>
<evidence type="ECO:0000259" key="12">
    <source>
        <dbReference type="PROSITE" id="PS51198"/>
    </source>
</evidence>
<evidence type="ECO:0000256" key="11">
    <source>
        <dbReference type="PROSITE-ProRule" id="PRU00560"/>
    </source>
</evidence>
<evidence type="ECO:0000256" key="5">
    <source>
        <dbReference type="ARBA" id="ARBA00022840"/>
    </source>
</evidence>
<dbReference type="Pfam" id="PF00580">
    <property type="entry name" value="UvrD-helicase"/>
    <property type="match status" value="1"/>
</dbReference>
<dbReference type="Proteomes" id="UP000294650">
    <property type="component" value="Unassembled WGS sequence"/>
</dbReference>
<evidence type="ECO:0000256" key="10">
    <source>
        <dbReference type="ARBA" id="ARBA00048988"/>
    </source>
</evidence>
<name>A0A4R3MT69_9BACI</name>
<dbReference type="PROSITE" id="PS51198">
    <property type="entry name" value="UVRD_HELICASE_ATP_BIND"/>
    <property type="match status" value="1"/>
</dbReference>
<reference evidence="14 15" key="1">
    <citation type="submission" date="2019-03" db="EMBL/GenBank/DDBJ databases">
        <title>Genomic Encyclopedia of Type Strains, Phase IV (KMG-IV): sequencing the most valuable type-strain genomes for metagenomic binning, comparative biology and taxonomic classification.</title>
        <authorList>
            <person name="Goeker M."/>
        </authorList>
    </citation>
    <scope>NUCLEOTIDE SEQUENCE [LARGE SCALE GENOMIC DNA]</scope>
    <source>
        <strain evidence="14 15">DSM 25894</strain>
    </source>
</reference>
<dbReference type="GO" id="GO:0043138">
    <property type="term" value="F:3'-5' DNA helicase activity"/>
    <property type="evidence" value="ECO:0007669"/>
    <property type="project" value="UniProtKB-EC"/>
</dbReference>
<proteinExistence type="inferred from homology"/>
<feature type="domain" description="UvrD-like helicase ATP-binding" evidence="12">
    <location>
        <begin position="8"/>
        <end position="291"/>
    </location>
</feature>
<dbReference type="GO" id="GO:0005524">
    <property type="term" value="F:ATP binding"/>
    <property type="evidence" value="ECO:0007669"/>
    <property type="project" value="UniProtKB-UniRule"/>
</dbReference>
<dbReference type="GO" id="GO:0016887">
    <property type="term" value="F:ATP hydrolysis activity"/>
    <property type="evidence" value="ECO:0007669"/>
    <property type="project" value="RHEA"/>
</dbReference>
<dbReference type="Pfam" id="PF13361">
    <property type="entry name" value="UvrD_C"/>
    <property type="match status" value="1"/>
</dbReference>
<feature type="binding site" evidence="11">
    <location>
        <begin position="29"/>
        <end position="36"/>
    </location>
    <ligand>
        <name>ATP</name>
        <dbReference type="ChEBI" id="CHEBI:30616"/>
    </ligand>
</feature>
<dbReference type="CDD" id="cd17932">
    <property type="entry name" value="DEXQc_UvrD"/>
    <property type="match status" value="1"/>
</dbReference>
<dbReference type="Gene3D" id="1.10.486.10">
    <property type="entry name" value="PCRA, domain 4"/>
    <property type="match status" value="1"/>
</dbReference>
<dbReference type="PROSITE" id="PS51217">
    <property type="entry name" value="UVRD_HELICASE_CTER"/>
    <property type="match status" value="1"/>
</dbReference>
<evidence type="ECO:0000259" key="13">
    <source>
        <dbReference type="PROSITE" id="PS51217"/>
    </source>
</evidence>
<accession>A0A4R3MT69</accession>
<comment type="catalytic activity">
    <reaction evidence="10">
        <text>ATP + H2O = ADP + phosphate + H(+)</text>
        <dbReference type="Rhea" id="RHEA:13065"/>
        <dbReference type="ChEBI" id="CHEBI:15377"/>
        <dbReference type="ChEBI" id="CHEBI:15378"/>
        <dbReference type="ChEBI" id="CHEBI:30616"/>
        <dbReference type="ChEBI" id="CHEBI:43474"/>
        <dbReference type="ChEBI" id="CHEBI:456216"/>
        <dbReference type="EC" id="5.6.2.4"/>
    </reaction>
</comment>
<organism evidence="14 15">
    <name type="scientific">Melghiribacillus thermohalophilus</name>
    <dbReference type="NCBI Taxonomy" id="1324956"/>
    <lineage>
        <taxon>Bacteria</taxon>
        <taxon>Bacillati</taxon>
        <taxon>Bacillota</taxon>
        <taxon>Bacilli</taxon>
        <taxon>Bacillales</taxon>
        <taxon>Bacillaceae</taxon>
        <taxon>Melghiribacillus</taxon>
    </lineage>
</organism>
<dbReference type="InterPro" id="IPR013986">
    <property type="entry name" value="DExx_box_DNA_helicase_dom_sf"/>
</dbReference>
<dbReference type="GO" id="GO:0005829">
    <property type="term" value="C:cytosol"/>
    <property type="evidence" value="ECO:0007669"/>
    <property type="project" value="TreeGrafter"/>
</dbReference>
<evidence type="ECO:0000313" key="14">
    <source>
        <dbReference type="EMBL" id="TCT19608.1"/>
    </source>
</evidence>
<protein>
    <recommendedName>
        <fullName evidence="9">DNA 3'-5' helicase</fullName>
        <ecNumber evidence="9">5.6.2.4</ecNumber>
    </recommendedName>
</protein>
<dbReference type="SUPFAM" id="SSF52540">
    <property type="entry name" value="P-loop containing nucleoside triphosphate hydrolases"/>
    <property type="match status" value="1"/>
</dbReference>
<evidence type="ECO:0000313" key="15">
    <source>
        <dbReference type="Proteomes" id="UP000294650"/>
    </source>
</evidence>
<keyword evidence="6" id="KW-0238">DNA-binding</keyword>
<evidence type="ECO:0000256" key="9">
    <source>
        <dbReference type="ARBA" id="ARBA00034808"/>
    </source>
</evidence>
<dbReference type="GO" id="GO:0000725">
    <property type="term" value="P:recombinational repair"/>
    <property type="evidence" value="ECO:0007669"/>
    <property type="project" value="TreeGrafter"/>
</dbReference>
<dbReference type="Gene3D" id="1.10.10.160">
    <property type="match status" value="1"/>
</dbReference>
<keyword evidence="7" id="KW-0413">Isomerase</keyword>
<evidence type="ECO:0000256" key="6">
    <source>
        <dbReference type="ARBA" id="ARBA00023125"/>
    </source>
</evidence>
<evidence type="ECO:0000256" key="3">
    <source>
        <dbReference type="ARBA" id="ARBA00022801"/>
    </source>
</evidence>
<dbReference type="CDD" id="cd18807">
    <property type="entry name" value="SF1_C_UvrD"/>
    <property type="match status" value="1"/>
</dbReference>
<dbReference type="InterPro" id="IPR027417">
    <property type="entry name" value="P-loop_NTPase"/>
</dbReference>
<dbReference type="InterPro" id="IPR000212">
    <property type="entry name" value="DNA_helicase_UvrD/REP"/>
</dbReference>
<dbReference type="Gene3D" id="3.40.50.300">
    <property type="entry name" value="P-loop containing nucleotide triphosphate hydrolases"/>
    <property type="match status" value="2"/>
</dbReference>